<dbReference type="EMBL" id="BGPR01000481">
    <property type="protein sequence ID" value="GBM22501.1"/>
    <property type="molecule type" value="Genomic_DNA"/>
</dbReference>
<evidence type="ECO:0000313" key="3">
    <source>
        <dbReference type="Proteomes" id="UP000499080"/>
    </source>
</evidence>
<evidence type="ECO:0000313" key="2">
    <source>
        <dbReference type="EMBL" id="GBM22501.1"/>
    </source>
</evidence>
<comment type="caution">
    <text evidence="2">The sequence shown here is derived from an EMBL/GenBank/DDBJ whole genome shotgun (WGS) entry which is preliminary data.</text>
</comment>
<dbReference type="OrthoDB" id="8036689at2759"/>
<reference evidence="2 3" key="1">
    <citation type="journal article" date="2019" name="Sci. Rep.">
        <title>Orb-weaving spider Araneus ventricosus genome elucidates the spidroin gene catalogue.</title>
        <authorList>
            <person name="Kono N."/>
            <person name="Nakamura H."/>
            <person name="Ohtoshi R."/>
            <person name="Moran D.A.P."/>
            <person name="Shinohara A."/>
            <person name="Yoshida Y."/>
            <person name="Fujiwara M."/>
            <person name="Mori M."/>
            <person name="Tomita M."/>
            <person name="Arakawa K."/>
        </authorList>
    </citation>
    <scope>NUCLEOTIDE SEQUENCE [LARGE SCALE GENOMIC DNA]</scope>
</reference>
<organism evidence="2 3">
    <name type="scientific">Araneus ventricosus</name>
    <name type="common">Orbweaver spider</name>
    <name type="synonym">Epeira ventricosa</name>
    <dbReference type="NCBI Taxonomy" id="182803"/>
    <lineage>
        <taxon>Eukaryota</taxon>
        <taxon>Metazoa</taxon>
        <taxon>Ecdysozoa</taxon>
        <taxon>Arthropoda</taxon>
        <taxon>Chelicerata</taxon>
        <taxon>Arachnida</taxon>
        <taxon>Araneae</taxon>
        <taxon>Araneomorphae</taxon>
        <taxon>Entelegynae</taxon>
        <taxon>Araneoidea</taxon>
        <taxon>Araneidae</taxon>
        <taxon>Araneus</taxon>
    </lineage>
</organism>
<proteinExistence type="predicted"/>
<gene>
    <name evidence="2" type="ORF">AVEN_183940_1</name>
</gene>
<keyword evidence="3" id="KW-1185">Reference proteome</keyword>
<dbReference type="Proteomes" id="UP000499080">
    <property type="component" value="Unassembled WGS sequence"/>
</dbReference>
<evidence type="ECO:0000259" key="1">
    <source>
        <dbReference type="Pfam" id="PF18701"/>
    </source>
</evidence>
<name>A0A4Y2E0M5_ARAVE</name>
<feature type="domain" description="DUF5641" evidence="1">
    <location>
        <begin position="31"/>
        <end position="86"/>
    </location>
</feature>
<dbReference type="InterPro" id="IPR040676">
    <property type="entry name" value="DUF5641"/>
</dbReference>
<accession>A0A4Y2E0M5</accession>
<sequence>MVINHKDSAKYLAYMAKDYLMTFKIEPNDDSKDDLVLIKDYNFPPCKWGQGRIADIIKGTKSKVRVVIVETPTGTIKRGVNKLCVLPMND</sequence>
<dbReference type="Pfam" id="PF18701">
    <property type="entry name" value="DUF5641"/>
    <property type="match status" value="1"/>
</dbReference>
<protein>
    <recommendedName>
        <fullName evidence="1">DUF5641 domain-containing protein</fullName>
    </recommendedName>
</protein>
<dbReference type="AlphaFoldDB" id="A0A4Y2E0M5"/>